<dbReference type="InterPro" id="IPR043129">
    <property type="entry name" value="ATPase_NBD"/>
</dbReference>
<name>A0AA97BNF7_9CYAN</name>
<dbReference type="InterPro" id="IPR005467">
    <property type="entry name" value="His_kinase_dom"/>
</dbReference>
<evidence type="ECO:0000256" key="4">
    <source>
        <dbReference type="ARBA" id="ARBA00022777"/>
    </source>
</evidence>
<dbReference type="Pfam" id="PF00512">
    <property type="entry name" value="HisKA"/>
    <property type="match status" value="1"/>
</dbReference>
<dbReference type="PANTHER" id="PTHR18964">
    <property type="entry name" value="ROK (REPRESSOR, ORF, KINASE) FAMILY"/>
    <property type="match status" value="1"/>
</dbReference>
<dbReference type="EC" id="2.7.13.3" evidence="3"/>
<evidence type="ECO:0000259" key="5">
    <source>
        <dbReference type="PROSITE" id="PS50109"/>
    </source>
</evidence>
<dbReference type="SMART" id="SM00388">
    <property type="entry name" value="HisKA"/>
    <property type="match status" value="1"/>
</dbReference>
<comment type="similarity">
    <text evidence="2">Belongs to the ROK (NagC/XylR) family.</text>
</comment>
<dbReference type="SUPFAM" id="SSF53067">
    <property type="entry name" value="Actin-like ATPase domain"/>
    <property type="match status" value="1"/>
</dbReference>
<dbReference type="InterPro" id="IPR000600">
    <property type="entry name" value="ROK"/>
</dbReference>
<dbReference type="Gene3D" id="3.30.565.10">
    <property type="entry name" value="Histidine kinase-like ATPase, C-terminal domain"/>
    <property type="match status" value="1"/>
</dbReference>
<dbReference type="GO" id="GO:0000155">
    <property type="term" value="F:phosphorelay sensor kinase activity"/>
    <property type="evidence" value="ECO:0007669"/>
    <property type="project" value="InterPro"/>
</dbReference>
<keyword evidence="4" id="KW-0808">Transferase</keyword>
<dbReference type="SUPFAM" id="SSF55874">
    <property type="entry name" value="ATPase domain of HSP90 chaperone/DNA topoisomerase II/histidine kinase"/>
    <property type="match status" value="1"/>
</dbReference>
<dbReference type="EMBL" id="CP053540">
    <property type="protein sequence ID" value="WOB45417.1"/>
    <property type="molecule type" value="Genomic_DNA"/>
</dbReference>
<feature type="domain" description="Histidine kinase" evidence="5">
    <location>
        <begin position="339"/>
        <end position="567"/>
    </location>
</feature>
<accession>A0AA97BNF7</accession>
<gene>
    <name evidence="6" type="ORF">HNI00_21495</name>
</gene>
<protein>
    <recommendedName>
        <fullName evidence="3">histidine kinase</fullName>
        <ecNumber evidence="3">2.7.13.3</ecNumber>
    </recommendedName>
</protein>
<dbReference type="PANTHER" id="PTHR18964:SF149">
    <property type="entry name" value="BIFUNCTIONAL UDP-N-ACETYLGLUCOSAMINE 2-EPIMERASE_N-ACETYLMANNOSAMINE KINASE"/>
    <property type="match status" value="1"/>
</dbReference>
<evidence type="ECO:0000256" key="2">
    <source>
        <dbReference type="ARBA" id="ARBA00006479"/>
    </source>
</evidence>
<dbReference type="PROSITE" id="PS50109">
    <property type="entry name" value="HIS_KIN"/>
    <property type="match status" value="1"/>
</dbReference>
<proteinExistence type="inferred from homology"/>
<evidence type="ECO:0000256" key="3">
    <source>
        <dbReference type="ARBA" id="ARBA00012438"/>
    </source>
</evidence>
<evidence type="ECO:0000256" key="1">
    <source>
        <dbReference type="ARBA" id="ARBA00000085"/>
    </source>
</evidence>
<dbReference type="Gene3D" id="3.30.420.40">
    <property type="match status" value="2"/>
</dbReference>
<dbReference type="Gene3D" id="1.10.287.130">
    <property type="match status" value="1"/>
</dbReference>
<dbReference type="SUPFAM" id="SSF47384">
    <property type="entry name" value="Homodimeric domain of signal transducing histidine kinase"/>
    <property type="match status" value="1"/>
</dbReference>
<dbReference type="CDD" id="cd00082">
    <property type="entry name" value="HisKA"/>
    <property type="match status" value="1"/>
</dbReference>
<keyword evidence="4" id="KW-0418">Kinase</keyword>
<organism evidence="6">
    <name type="scientific">Thermoleptolyngbya oregonensis NK1-22</name>
    <dbReference type="NCBI Taxonomy" id="2547457"/>
    <lineage>
        <taxon>Bacteria</taxon>
        <taxon>Bacillati</taxon>
        <taxon>Cyanobacteriota</taxon>
        <taxon>Cyanophyceae</taxon>
        <taxon>Oculatellales</taxon>
        <taxon>Oculatellaceae</taxon>
        <taxon>Thermoleptolyngbya</taxon>
    </lineage>
</organism>
<dbReference type="AlphaFoldDB" id="A0AA97BNF7"/>
<dbReference type="InterPro" id="IPR003661">
    <property type="entry name" value="HisK_dim/P_dom"/>
</dbReference>
<dbReference type="Pfam" id="PF00480">
    <property type="entry name" value="ROK"/>
    <property type="match status" value="1"/>
</dbReference>
<sequence>MPYVIGIDLGGTAIKLGRYDAQGTCAASVTVPTPQPPQPEQVVEAMVAAIAQVDPQNEAIALGVGTPGPADAAGRVARVAINLGWQDVPLADWLEARTGKPTVLANDANCAGLGESWLGAGRNFRDVILLTLGTGVGGAIVLDGRLFSGRQGTGGELGLITLNPQGPECNSGNRGSLEQYCSVQAIRRRTGLEPGELGRRAKAGDREAIAFWQEYGRDLGAGIASLVYVLTPEAVILSGGISASFEFFYPTLWEELQTRVLPSSREGLRVLPAALGNQAGEVGAAKLAWELVRAQGLRSDGLEQASGMESPTSGSLRQLEMAYWLASEQARFHAGFLARVSHELRSPINGVIGLQQLILNDLCDSPEEEREFVRQANGAAQKMLGLLDQAIAISRISQDFRKLELQPVQLAGTFLTVGDRTQLLARSRNLQLEILPPSPAYYVLADPQWLQQGLVSLVSGAIATMRDGSIRLTAAIDAPTKLARLILEDTRPAEAWQEPLDQLAALSQNPKITRSSGYVPVAQLSPGSSLLAFQSILEAMGGRLELLNTPTENSPLSRLQITLPLIQEED</sequence>
<evidence type="ECO:0000313" key="6">
    <source>
        <dbReference type="EMBL" id="WOB45417.1"/>
    </source>
</evidence>
<reference evidence="6" key="1">
    <citation type="submission" date="2020-05" db="EMBL/GenBank/DDBJ databases">
        <authorList>
            <person name="Zhu T."/>
            <person name="Keshari N."/>
            <person name="Lu X."/>
        </authorList>
    </citation>
    <scope>NUCLEOTIDE SEQUENCE</scope>
    <source>
        <strain evidence="6">NK1-22</strain>
    </source>
</reference>
<dbReference type="InterPro" id="IPR036097">
    <property type="entry name" value="HisK_dim/P_sf"/>
</dbReference>
<comment type="catalytic activity">
    <reaction evidence="1">
        <text>ATP + protein L-histidine = ADP + protein N-phospho-L-histidine.</text>
        <dbReference type="EC" id="2.7.13.3"/>
    </reaction>
</comment>
<dbReference type="KEGG" id="tog:HNI00_21495"/>
<dbReference type="InterPro" id="IPR036890">
    <property type="entry name" value="HATPase_C_sf"/>
</dbReference>